<accession>A0A0C9ZTT3</accession>
<dbReference type="HOGENOM" id="CLU_013084_0_2_1"/>
<dbReference type="EMBL" id="KN836130">
    <property type="protein sequence ID" value="KIK32736.1"/>
    <property type="molecule type" value="Genomic_DNA"/>
</dbReference>
<sequence length="248" mass="28598">MEARLGKYRTALNDLERLVVMRLFELSKLSLSGTGYKLRQQISKALQRRSEAIRNAINRYNVQAVALNPPRPKISWKDIADYSFLGEFDLLRHSRTDIRSEDWAKPAHREATTKYFKLCRAREELTRLNVEIRRLRTAIHDEQAQTIAVIEDLHLSDPKLAQELRRRWRLRGAINAVHLHRLDQIECLTGFSGVRGIGVRLQINSTTPDIPPAQNPSTNVNIHTESSKFIPPSPSPDFRTYLSLSCHR</sequence>
<dbReference type="OrthoDB" id="2676448at2759"/>
<reference evidence="1 2" key="1">
    <citation type="submission" date="2014-04" db="EMBL/GenBank/DDBJ databases">
        <authorList>
            <consortium name="DOE Joint Genome Institute"/>
            <person name="Kuo A."/>
            <person name="Ruytinx J."/>
            <person name="Rineau F."/>
            <person name="Colpaert J."/>
            <person name="Kohler A."/>
            <person name="Nagy L.G."/>
            <person name="Floudas D."/>
            <person name="Copeland A."/>
            <person name="Barry K.W."/>
            <person name="Cichocki N."/>
            <person name="Veneault-Fourrey C."/>
            <person name="LaButti K."/>
            <person name="Lindquist E.A."/>
            <person name="Lipzen A."/>
            <person name="Lundell T."/>
            <person name="Morin E."/>
            <person name="Murat C."/>
            <person name="Sun H."/>
            <person name="Tunlid A."/>
            <person name="Henrissat B."/>
            <person name="Grigoriev I.V."/>
            <person name="Hibbett D.S."/>
            <person name="Martin F."/>
            <person name="Nordberg H.P."/>
            <person name="Cantor M.N."/>
            <person name="Hua S.X."/>
        </authorList>
    </citation>
    <scope>NUCLEOTIDE SEQUENCE [LARGE SCALE GENOMIC DNA]</scope>
    <source>
        <strain evidence="1 2">UH-Slu-Lm8-n1</strain>
    </source>
</reference>
<organism evidence="1 2">
    <name type="scientific">Suillus luteus UH-Slu-Lm8-n1</name>
    <dbReference type="NCBI Taxonomy" id="930992"/>
    <lineage>
        <taxon>Eukaryota</taxon>
        <taxon>Fungi</taxon>
        <taxon>Dikarya</taxon>
        <taxon>Basidiomycota</taxon>
        <taxon>Agaricomycotina</taxon>
        <taxon>Agaricomycetes</taxon>
        <taxon>Agaricomycetidae</taxon>
        <taxon>Boletales</taxon>
        <taxon>Suillineae</taxon>
        <taxon>Suillaceae</taxon>
        <taxon>Suillus</taxon>
    </lineage>
</organism>
<gene>
    <name evidence="1" type="ORF">CY34DRAFT_100864</name>
</gene>
<proteinExistence type="predicted"/>
<evidence type="ECO:0000313" key="1">
    <source>
        <dbReference type="EMBL" id="KIK32736.1"/>
    </source>
</evidence>
<name>A0A0C9ZTT3_9AGAM</name>
<dbReference type="InParanoid" id="A0A0C9ZTT3"/>
<evidence type="ECO:0000313" key="2">
    <source>
        <dbReference type="Proteomes" id="UP000054485"/>
    </source>
</evidence>
<keyword evidence="2" id="KW-1185">Reference proteome</keyword>
<reference evidence="2" key="2">
    <citation type="submission" date="2015-01" db="EMBL/GenBank/DDBJ databases">
        <title>Evolutionary Origins and Diversification of the Mycorrhizal Mutualists.</title>
        <authorList>
            <consortium name="DOE Joint Genome Institute"/>
            <consortium name="Mycorrhizal Genomics Consortium"/>
            <person name="Kohler A."/>
            <person name="Kuo A."/>
            <person name="Nagy L.G."/>
            <person name="Floudas D."/>
            <person name="Copeland A."/>
            <person name="Barry K.W."/>
            <person name="Cichocki N."/>
            <person name="Veneault-Fourrey C."/>
            <person name="LaButti K."/>
            <person name="Lindquist E.A."/>
            <person name="Lipzen A."/>
            <person name="Lundell T."/>
            <person name="Morin E."/>
            <person name="Murat C."/>
            <person name="Riley R."/>
            <person name="Ohm R."/>
            <person name="Sun H."/>
            <person name="Tunlid A."/>
            <person name="Henrissat B."/>
            <person name="Grigoriev I.V."/>
            <person name="Hibbett D.S."/>
            <person name="Martin F."/>
        </authorList>
    </citation>
    <scope>NUCLEOTIDE SEQUENCE [LARGE SCALE GENOMIC DNA]</scope>
    <source>
        <strain evidence="2">UH-Slu-Lm8-n1</strain>
    </source>
</reference>
<dbReference type="Proteomes" id="UP000054485">
    <property type="component" value="Unassembled WGS sequence"/>
</dbReference>
<dbReference type="STRING" id="930992.A0A0C9ZTT3"/>
<dbReference type="AlphaFoldDB" id="A0A0C9ZTT3"/>
<protein>
    <submittedName>
        <fullName evidence="1">Uncharacterized protein</fullName>
    </submittedName>
</protein>